<keyword evidence="3" id="KW-1185">Reference proteome</keyword>
<dbReference type="AlphaFoldDB" id="A0A3E3K3G6"/>
<feature type="compositionally biased region" description="Acidic residues" evidence="1">
    <location>
        <begin position="197"/>
        <end position="206"/>
    </location>
</feature>
<feature type="compositionally biased region" description="Basic and acidic residues" evidence="1">
    <location>
        <begin position="174"/>
        <end position="186"/>
    </location>
</feature>
<comment type="caution">
    <text evidence="2">The sequence shown here is derived from an EMBL/GenBank/DDBJ whole genome shotgun (WGS) entry which is preliminary data.</text>
</comment>
<dbReference type="RefSeq" id="WP_024731542.1">
    <property type="nucleotide sequence ID" value="NZ_CALBAT010000017.1"/>
</dbReference>
<accession>A0A3E3K3G6</accession>
<gene>
    <name evidence="2" type="ORF">DW016_07960</name>
</gene>
<reference evidence="2 3" key="1">
    <citation type="submission" date="2018-08" db="EMBL/GenBank/DDBJ databases">
        <title>A genome reference for cultivated species of the human gut microbiota.</title>
        <authorList>
            <person name="Zou Y."/>
            <person name="Xue W."/>
            <person name="Luo G."/>
        </authorList>
    </citation>
    <scope>NUCLEOTIDE SEQUENCE [LARGE SCALE GENOMIC DNA]</scope>
    <source>
        <strain evidence="2 3">AF37-2AT</strain>
    </source>
</reference>
<sequence length="365" mass="42424">MKRFICYLYEYQEGRRIRNIGFCKVETAEEGCAVSIHGKGWGMNSPRKLALYLFWRENERCLGVYQGELSNISPALNYRLAYTAEDVGSKERYDRVEGIILCGESGPRYAATWTDEAVDIGRLETVGKEIPDRFHLDTEEQRRETESQYEETQMGEEQEETKDQTAPAQQVKFPESEMPKTPEKLLEMPQGTKDQEEVTQESEETIPEGSTGVSDDVTEVYADMGGASDEREAYEEEMLDEGEEPKDEEPEIAEQECQTRSRFQCTKIERQDLARLIRREWQLANNSFLLHGYYNYHHLAFLQEGEKLFLGVPGVYSEKERRAAQAFGFPGFVNYDEEMFSLPETEREEKDDFGYWCRQVHQIRV</sequence>
<evidence type="ECO:0000256" key="1">
    <source>
        <dbReference type="SAM" id="MobiDB-lite"/>
    </source>
</evidence>
<dbReference type="EMBL" id="QVLX01000003">
    <property type="protein sequence ID" value="RGE88024.1"/>
    <property type="molecule type" value="Genomic_DNA"/>
</dbReference>
<name>A0A3E3K3G6_9FIRM</name>
<feature type="compositionally biased region" description="Acidic residues" evidence="1">
    <location>
        <begin position="147"/>
        <end position="160"/>
    </location>
</feature>
<feature type="compositionally biased region" description="Basic and acidic residues" evidence="1">
    <location>
        <begin position="131"/>
        <end position="146"/>
    </location>
</feature>
<protein>
    <submittedName>
        <fullName evidence="2">Uncharacterized protein</fullName>
    </submittedName>
</protein>
<organism evidence="2 3">
    <name type="scientific">Sellimonas intestinalis</name>
    <dbReference type="NCBI Taxonomy" id="1653434"/>
    <lineage>
        <taxon>Bacteria</taxon>
        <taxon>Bacillati</taxon>
        <taxon>Bacillota</taxon>
        <taxon>Clostridia</taxon>
        <taxon>Lachnospirales</taxon>
        <taxon>Lachnospiraceae</taxon>
        <taxon>Sellimonas</taxon>
    </lineage>
</organism>
<feature type="region of interest" description="Disordered" evidence="1">
    <location>
        <begin position="131"/>
        <end position="217"/>
    </location>
</feature>
<proteinExistence type="predicted"/>
<evidence type="ECO:0000313" key="3">
    <source>
        <dbReference type="Proteomes" id="UP000261080"/>
    </source>
</evidence>
<dbReference type="Proteomes" id="UP000261080">
    <property type="component" value="Unassembled WGS sequence"/>
</dbReference>
<evidence type="ECO:0000313" key="2">
    <source>
        <dbReference type="EMBL" id="RGE88024.1"/>
    </source>
</evidence>
<dbReference type="OrthoDB" id="9814510at2"/>